<feature type="domain" description="Glutamyl-tRNA reductase N-terminal" evidence="9">
    <location>
        <begin position="7"/>
        <end position="151"/>
    </location>
</feature>
<evidence type="ECO:0000256" key="4">
    <source>
        <dbReference type="ARBA" id="ARBA00023027"/>
    </source>
</evidence>
<dbReference type="Gene3D" id="3.30.460.30">
    <property type="entry name" value="Glutamyl-tRNA reductase, N-terminal domain"/>
    <property type="match status" value="1"/>
</dbReference>
<evidence type="ECO:0000256" key="6">
    <source>
        <dbReference type="ARBA" id="ARBA00047561"/>
    </source>
</evidence>
<dbReference type="Pfam" id="PF01488">
    <property type="entry name" value="Shikimate_DH"/>
    <property type="match status" value="1"/>
</dbReference>
<dbReference type="InterPro" id="IPR015895">
    <property type="entry name" value="4pyrrol_synth_GluRdtase_N"/>
</dbReference>
<feature type="domain" description="Quinate/shikimate 5-dehydrogenase/glutamyl-tRNA reductase" evidence="8">
    <location>
        <begin position="174"/>
        <end position="292"/>
    </location>
</feature>
<feature type="active site" description="Nucleophile" evidence="7">
    <location>
        <position position="50"/>
    </location>
</feature>
<evidence type="ECO:0000256" key="5">
    <source>
        <dbReference type="ARBA" id="ARBA00023244"/>
    </source>
</evidence>
<dbReference type="InterPro" id="IPR000343">
    <property type="entry name" value="4pyrrol_synth_GluRdtase"/>
</dbReference>
<feature type="binding site" evidence="7">
    <location>
        <begin position="185"/>
        <end position="190"/>
    </location>
    <ligand>
        <name>NADP(+)</name>
        <dbReference type="ChEBI" id="CHEBI:58349"/>
    </ligand>
</feature>
<feature type="binding site" evidence="7">
    <location>
        <position position="116"/>
    </location>
    <ligand>
        <name>substrate</name>
    </ligand>
</feature>
<keyword evidence="2 7" id="KW-0521">NADP</keyword>
<dbReference type="RefSeq" id="WP_147437515.1">
    <property type="nucleotide sequence ID" value="NZ_JACOIH010000003.1"/>
</dbReference>
<comment type="subunit">
    <text evidence="7">Homodimer.</text>
</comment>
<comment type="pathway">
    <text evidence="7">Porphyrin-containing compound metabolism; protoporphyrin-IX biosynthesis; 5-aminolevulinate from L-glutamyl-tRNA(Glu): step 1/2.</text>
</comment>
<dbReference type="PANTHER" id="PTHR43013:SF1">
    <property type="entry name" value="GLUTAMYL-TRNA REDUCTASE"/>
    <property type="match status" value="1"/>
</dbReference>
<keyword evidence="3 7" id="KW-0560">Oxidoreductase</keyword>
<protein>
    <recommendedName>
        <fullName evidence="7">Glutamyl-tRNA reductase</fullName>
        <shortName evidence="7">GluTR</shortName>
        <ecNumber evidence="7">1.2.1.70</ecNumber>
    </recommendedName>
</protein>
<dbReference type="InterPro" id="IPR006367">
    <property type="entry name" value="Sirohaem_synthase_N"/>
</dbReference>
<gene>
    <name evidence="7" type="primary">hemA</name>
    <name evidence="10" type="ORF">H8R05_03895</name>
</gene>
<keyword evidence="5 7" id="KW-0627">Porphyrin biosynthesis</keyword>
<dbReference type="InterPro" id="IPR036291">
    <property type="entry name" value="NAD(P)-bd_dom_sf"/>
</dbReference>
<evidence type="ECO:0000256" key="3">
    <source>
        <dbReference type="ARBA" id="ARBA00023002"/>
    </source>
</evidence>
<dbReference type="HAMAP" id="MF_00087">
    <property type="entry name" value="Glu_tRNA_reductase"/>
    <property type="match status" value="1"/>
</dbReference>
<dbReference type="SUPFAM" id="SSF69742">
    <property type="entry name" value="Glutamyl tRNA-reductase catalytic, N-terminal domain"/>
    <property type="match status" value="1"/>
</dbReference>
<feature type="binding site" evidence="7">
    <location>
        <begin position="49"/>
        <end position="52"/>
    </location>
    <ligand>
        <name>substrate</name>
    </ligand>
</feature>
<keyword evidence="11" id="KW-1185">Reference proteome</keyword>
<dbReference type="Pfam" id="PF13241">
    <property type="entry name" value="NAD_binding_7"/>
    <property type="match status" value="1"/>
</dbReference>
<evidence type="ECO:0000259" key="9">
    <source>
        <dbReference type="Pfam" id="PF05201"/>
    </source>
</evidence>
<dbReference type="SUPFAM" id="SSF51735">
    <property type="entry name" value="NAD(P)-binding Rossmann-fold domains"/>
    <property type="match status" value="2"/>
</dbReference>
<organism evidence="10 11">
    <name type="scientific">Anaerotruncus massiliensis</name>
    <name type="common">ex Togo et al. 2019</name>
    <dbReference type="NCBI Taxonomy" id="1673720"/>
    <lineage>
        <taxon>Bacteria</taxon>
        <taxon>Bacillati</taxon>
        <taxon>Bacillota</taxon>
        <taxon>Clostridia</taxon>
        <taxon>Eubacteriales</taxon>
        <taxon>Oscillospiraceae</taxon>
        <taxon>Anaerotruncus</taxon>
    </lineage>
</organism>
<proteinExistence type="inferred from homology"/>
<feature type="binding site" evidence="7">
    <location>
        <begin position="110"/>
        <end position="112"/>
    </location>
    <ligand>
        <name>substrate</name>
    </ligand>
</feature>
<dbReference type="InterPro" id="IPR036343">
    <property type="entry name" value="GluRdtase_N_sf"/>
</dbReference>
<comment type="function">
    <text evidence="7">Catalyzes the NADPH-dependent reduction of glutamyl-tRNA(Glu) to glutamate 1-semialdehyde (GSA).</text>
</comment>
<dbReference type="InterPro" id="IPR006151">
    <property type="entry name" value="Shikm_DH/Glu-tRNA_Rdtase"/>
</dbReference>
<dbReference type="Pfam" id="PF05201">
    <property type="entry name" value="GlutR_N"/>
    <property type="match status" value="1"/>
</dbReference>
<dbReference type="Gene3D" id="3.40.50.720">
    <property type="entry name" value="NAD(P)-binding Rossmann-like Domain"/>
    <property type="match status" value="2"/>
</dbReference>
<comment type="pathway">
    <text evidence="1">Porphyrin-containing compound metabolism; siroheme biosynthesis; sirohydrochlorin from precorrin-2: step 1/1.</text>
</comment>
<comment type="domain">
    <text evidence="7">Possesses an unusual extended V-shaped dimeric structure with each monomer consisting of three distinct domains arranged along a curved 'spinal' alpha-helix. The N-terminal catalytic domain specifically recognizes the glutamate moiety of the substrate. The second domain is the NADPH-binding domain, and the third C-terminal domain is responsible for dimerization.</text>
</comment>
<comment type="catalytic activity">
    <reaction evidence="6">
        <text>precorrin-2 + NAD(+) = sirohydrochlorin + NADH + 2 H(+)</text>
        <dbReference type="Rhea" id="RHEA:15613"/>
        <dbReference type="ChEBI" id="CHEBI:15378"/>
        <dbReference type="ChEBI" id="CHEBI:57540"/>
        <dbReference type="ChEBI" id="CHEBI:57945"/>
        <dbReference type="ChEBI" id="CHEBI:58351"/>
        <dbReference type="ChEBI" id="CHEBI:58827"/>
        <dbReference type="EC" id="1.3.1.76"/>
    </reaction>
</comment>
<sequence>MEIRMAGIDSSRAPVGVRERFAMTASAASEAAARACREFGAKGCVLLSTCNRTELWLSGRASLEPYELLCALRGAEPGAHRDCFVRREGLEAAEHLFQLACGMKSQVFGEDQILTQVGTALSLAREADAADAVLETLFRSAVTAAKKVKTAVRLTEADQSVAVRMEAFLKGVMGPLAGTPCLVIGNGEMGRLAARRLVDAGCRVSMTVRRYRHGEVSLPDGVEAVSYEERLSLLPRVRLVVSATASPHYTLRAAEVGPALAGPTVFCDLAVPRDIDPAIASLPGARVYDTDGICGGADARRDEAALTRAREILADGLAEFARWYGFRAVVPAARETGELAARDFMGRVERTVRGLGLSGEAEEDLLDRLRASAEKTVDRLLFGLRETLPSELWQPCMDAVHLAAGGRAEPAGPGDFVPRPAAGGTENAPRFPLFVDLTNSKIALVGGGRVAARRAKALAPFGCSLTVIAPDISPEIEALGARIVRRAFRAGDCAGFDLVLAATDDRETNHAVGEEARRLGIPANVCDAPGECDFFFPAVVRRDALVVGVTASGTNHALAKAAADSLRARMEEWIPKEVTADAAT</sequence>
<evidence type="ECO:0000259" key="8">
    <source>
        <dbReference type="Pfam" id="PF01488"/>
    </source>
</evidence>
<evidence type="ECO:0000256" key="2">
    <source>
        <dbReference type="ARBA" id="ARBA00022857"/>
    </source>
</evidence>
<evidence type="ECO:0000256" key="7">
    <source>
        <dbReference type="HAMAP-Rule" id="MF_00087"/>
    </source>
</evidence>
<name>A0ABR7AC68_9FIRM</name>
<comment type="miscellaneous">
    <text evidence="7">During catalysis, the active site Cys acts as a nucleophile attacking the alpha-carbonyl group of tRNA-bound glutamate with the formation of a thioester intermediate between enzyme and glutamate, and the concomitant release of tRNA(Glu). The thioester intermediate is finally reduced by direct hydride transfer from NADPH, to form the product GSA.</text>
</comment>
<feature type="binding site" evidence="7">
    <location>
        <position position="105"/>
    </location>
    <ligand>
        <name>substrate</name>
    </ligand>
</feature>
<evidence type="ECO:0000313" key="10">
    <source>
        <dbReference type="EMBL" id="MBC3938043.1"/>
    </source>
</evidence>
<evidence type="ECO:0000313" key="11">
    <source>
        <dbReference type="Proteomes" id="UP000602181"/>
    </source>
</evidence>
<reference evidence="10 11" key="1">
    <citation type="submission" date="2020-08" db="EMBL/GenBank/DDBJ databases">
        <authorList>
            <person name="Liu C."/>
            <person name="Sun Q."/>
        </authorList>
    </citation>
    <scope>NUCLEOTIDE SEQUENCE [LARGE SCALE GENOMIC DNA]</scope>
    <source>
        <strain evidence="10 11">22A2-44</strain>
    </source>
</reference>
<evidence type="ECO:0000256" key="1">
    <source>
        <dbReference type="ARBA" id="ARBA00005010"/>
    </source>
</evidence>
<dbReference type="NCBIfam" id="TIGR01470">
    <property type="entry name" value="cysG_Nterm"/>
    <property type="match status" value="1"/>
</dbReference>
<accession>A0ABR7AC68</accession>
<dbReference type="Proteomes" id="UP000602181">
    <property type="component" value="Unassembled WGS sequence"/>
</dbReference>
<dbReference type="PANTHER" id="PTHR43013">
    <property type="entry name" value="GLUTAMYL-TRNA REDUCTASE"/>
    <property type="match status" value="1"/>
</dbReference>
<feature type="site" description="Important for activity" evidence="7">
    <location>
        <position position="95"/>
    </location>
</feature>
<dbReference type="EMBL" id="JACOIH010000003">
    <property type="protein sequence ID" value="MBC3938043.1"/>
    <property type="molecule type" value="Genomic_DNA"/>
</dbReference>
<comment type="catalytic activity">
    <reaction evidence="7">
        <text>(S)-4-amino-5-oxopentanoate + tRNA(Glu) + NADP(+) = L-glutamyl-tRNA(Glu) + NADPH + H(+)</text>
        <dbReference type="Rhea" id="RHEA:12344"/>
        <dbReference type="Rhea" id="RHEA-COMP:9663"/>
        <dbReference type="Rhea" id="RHEA-COMP:9680"/>
        <dbReference type="ChEBI" id="CHEBI:15378"/>
        <dbReference type="ChEBI" id="CHEBI:57501"/>
        <dbReference type="ChEBI" id="CHEBI:57783"/>
        <dbReference type="ChEBI" id="CHEBI:58349"/>
        <dbReference type="ChEBI" id="CHEBI:78442"/>
        <dbReference type="ChEBI" id="CHEBI:78520"/>
        <dbReference type="EC" id="1.2.1.70"/>
    </reaction>
</comment>
<keyword evidence="4" id="KW-0520">NAD</keyword>
<dbReference type="EC" id="1.2.1.70" evidence="7"/>
<comment type="similarity">
    <text evidence="7">Belongs to the glutamyl-tRNA reductase family.</text>
</comment>
<comment type="caution">
    <text evidence="10">The sequence shown here is derived from an EMBL/GenBank/DDBJ whole genome shotgun (WGS) entry which is preliminary data.</text>
</comment>